<protein>
    <submittedName>
        <fullName evidence="7">Oxoglutarate/iron-dependent dioxygenase</fullName>
    </submittedName>
</protein>
<dbReference type="OrthoDB" id="288590at2759"/>
<dbReference type="InterPro" id="IPR027443">
    <property type="entry name" value="IPNS-like_sf"/>
</dbReference>
<dbReference type="Gene3D" id="2.60.120.330">
    <property type="entry name" value="B-lactam Antibiotic, Isopenicillin N Synthase, Chain"/>
    <property type="match status" value="1"/>
</dbReference>
<dbReference type="FunFam" id="2.60.120.330:FF:000022">
    <property type="entry name" value="Probable 2-oxoglutarate-dependent dioxygenase AOP1.2"/>
    <property type="match status" value="1"/>
</dbReference>
<dbReference type="InterPro" id="IPR044861">
    <property type="entry name" value="IPNS-like_FE2OG_OXY"/>
</dbReference>
<dbReference type="OMA" id="ETKSHEW"/>
<evidence type="ECO:0000256" key="4">
    <source>
        <dbReference type="ARBA" id="ARBA00057022"/>
    </source>
</evidence>
<dbReference type="PROSITE" id="PS51471">
    <property type="entry name" value="FE2OG_OXY"/>
    <property type="match status" value="1"/>
</dbReference>
<organism evidence="7 8">
    <name type="scientific">Macleaya cordata</name>
    <name type="common">Five-seeded plume-poppy</name>
    <name type="synonym">Bocconia cordata</name>
    <dbReference type="NCBI Taxonomy" id="56857"/>
    <lineage>
        <taxon>Eukaryota</taxon>
        <taxon>Viridiplantae</taxon>
        <taxon>Streptophyta</taxon>
        <taxon>Embryophyta</taxon>
        <taxon>Tracheophyta</taxon>
        <taxon>Spermatophyta</taxon>
        <taxon>Magnoliopsida</taxon>
        <taxon>Ranunculales</taxon>
        <taxon>Papaveraceae</taxon>
        <taxon>Papaveroideae</taxon>
        <taxon>Macleaya</taxon>
    </lineage>
</organism>
<sequence length="295" mass="34042">MGASKSTLHKLPIVDFTRDELNPGTDYWFSVRTKELFDLPLETKIQNTYEKPYFGYVGQTSVRPLHEGMGIDDAPIHERVQNFTNLMWPEGNDNFCEIVHSYATRVTELEQMVTRMVFESYGVEKHYNSHIESMNYLLRVLKYRTPQANETNLGATPHTDKTFITILHQNHVNGLEVQTKNGKWISVKPAANSFVVMTGDAFMAWSNGRLRSPHHRVVMKGKDMRYSIGLFTFNRKLVEVPKELVDEEHPLQFKPFCQMGLINFLSTEEGQKAESTVKAYCGIQEKRNIFNVLRS</sequence>
<dbReference type="GO" id="GO:0051213">
    <property type="term" value="F:dioxygenase activity"/>
    <property type="evidence" value="ECO:0007669"/>
    <property type="project" value="UniProtKB-KW"/>
</dbReference>
<reference evidence="7 8" key="1">
    <citation type="journal article" date="2017" name="Mol. Plant">
        <title>The Genome of Medicinal Plant Macleaya cordata Provides New Insights into Benzylisoquinoline Alkaloids Metabolism.</title>
        <authorList>
            <person name="Liu X."/>
            <person name="Liu Y."/>
            <person name="Huang P."/>
            <person name="Ma Y."/>
            <person name="Qing Z."/>
            <person name="Tang Q."/>
            <person name="Cao H."/>
            <person name="Cheng P."/>
            <person name="Zheng Y."/>
            <person name="Yuan Z."/>
            <person name="Zhou Y."/>
            <person name="Liu J."/>
            <person name="Tang Z."/>
            <person name="Zhuo Y."/>
            <person name="Zhang Y."/>
            <person name="Yu L."/>
            <person name="Huang J."/>
            <person name="Yang P."/>
            <person name="Peng Q."/>
            <person name="Zhang J."/>
            <person name="Jiang W."/>
            <person name="Zhang Z."/>
            <person name="Lin K."/>
            <person name="Ro D.K."/>
            <person name="Chen X."/>
            <person name="Xiong X."/>
            <person name="Shang Y."/>
            <person name="Huang S."/>
            <person name="Zeng J."/>
        </authorList>
    </citation>
    <scope>NUCLEOTIDE SEQUENCE [LARGE SCALE GENOMIC DNA]</scope>
    <source>
        <strain evidence="8">cv. BLH2017</strain>
        <tissue evidence="7">Root</tissue>
    </source>
</reference>
<evidence type="ECO:0000256" key="1">
    <source>
        <dbReference type="ARBA" id="ARBA00022723"/>
    </source>
</evidence>
<evidence type="ECO:0000256" key="3">
    <source>
        <dbReference type="ARBA" id="ARBA00023004"/>
    </source>
</evidence>
<dbReference type="Proteomes" id="UP000195402">
    <property type="component" value="Unassembled WGS sequence"/>
</dbReference>
<dbReference type="InterPro" id="IPR005123">
    <property type="entry name" value="Oxoglu/Fe-dep_dioxygenase_dom"/>
</dbReference>
<evidence type="ECO:0000313" key="8">
    <source>
        <dbReference type="Proteomes" id="UP000195402"/>
    </source>
</evidence>
<dbReference type="FunCoup" id="A0A200PN81">
    <property type="interactions" value="257"/>
</dbReference>
<feature type="domain" description="Fe2OG dioxygenase" evidence="6">
    <location>
        <begin position="133"/>
        <end position="236"/>
    </location>
</feature>
<name>A0A200PN81_MACCD</name>
<dbReference type="STRING" id="56857.A0A200PN81"/>
<evidence type="ECO:0000256" key="5">
    <source>
        <dbReference type="RuleBase" id="RU003682"/>
    </source>
</evidence>
<dbReference type="SUPFAM" id="SSF51197">
    <property type="entry name" value="Clavaminate synthase-like"/>
    <property type="match status" value="1"/>
</dbReference>
<accession>A0A200PN81</accession>
<dbReference type="GO" id="GO:0046872">
    <property type="term" value="F:metal ion binding"/>
    <property type="evidence" value="ECO:0007669"/>
    <property type="project" value="UniProtKB-KW"/>
</dbReference>
<comment type="similarity">
    <text evidence="5">Belongs to the iron/ascorbate-dependent oxidoreductase family.</text>
</comment>
<dbReference type="InParanoid" id="A0A200PN81"/>
<dbReference type="PANTHER" id="PTHR47990">
    <property type="entry name" value="2-OXOGLUTARATE (2OG) AND FE(II)-DEPENDENT OXYGENASE SUPERFAMILY PROTEIN-RELATED"/>
    <property type="match status" value="1"/>
</dbReference>
<keyword evidence="3 5" id="KW-0408">Iron</keyword>
<gene>
    <name evidence="7" type="ORF">BVC80_9063g27</name>
</gene>
<comment type="function">
    <text evidence="4">Probable 2-oxoglutarate-dependent dioxygenase that may be involved in glucosinolates biosynthesis. May play a role in the production of aliphatic glucosinolates.</text>
</comment>
<dbReference type="Pfam" id="PF03171">
    <property type="entry name" value="2OG-FeII_Oxy"/>
    <property type="match status" value="1"/>
</dbReference>
<keyword evidence="2 5" id="KW-0560">Oxidoreductase</keyword>
<evidence type="ECO:0000256" key="2">
    <source>
        <dbReference type="ARBA" id="ARBA00023002"/>
    </source>
</evidence>
<evidence type="ECO:0000259" key="6">
    <source>
        <dbReference type="PROSITE" id="PS51471"/>
    </source>
</evidence>
<dbReference type="AlphaFoldDB" id="A0A200PN81"/>
<keyword evidence="7" id="KW-0223">Dioxygenase</keyword>
<dbReference type="InterPro" id="IPR050231">
    <property type="entry name" value="Iron_ascorbate_oxido_reductase"/>
</dbReference>
<keyword evidence="8" id="KW-1185">Reference proteome</keyword>
<evidence type="ECO:0000313" key="7">
    <source>
        <dbReference type="EMBL" id="OUZ99666.1"/>
    </source>
</evidence>
<keyword evidence="1 5" id="KW-0479">Metal-binding</keyword>
<comment type="caution">
    <text evidence="7">The sequence shown here is derived from an EMBL/GenBank/DDBJ whole genome shotgun (WGS) entry which is preliminary data.</text>
</comment>
<dbReference type="EMBL" id="MVGT01004391">
    <property type="protein sequence ID" value="OUZ99666.1"/>
    <property type="molecule type" value="Genomic_DNA"/>
</dbReference>
<proteinExistence type="inferred from homology"/>